<dbReference type="GO" id="GO:0009423">
    <property type="term" value="P:chorismate biosynthetic process"/>
    <property type="evidence" value="ECO:0007669"/>
    <property type="project" value="UniProtKB-UniPathway"/>
</dbReference>
<accession>A0A6J7MZU7</accession>
<dbReference type="EMBL" id="CAFBOF010000047">
    <property type="protein sequence ID" value="CAB4986317.1"/>
    <property type="molecule type" value="Genomic_DNA"/>
</dbReference>
<dbReference type="CDD" id="cd00464">
    <property type="entry name" value="SK"/>
    <property type="match status" value="1"/>
</dbReference>
<keyword evidence="5" id="KW-0808">Transferase</keyword>
<dbReference type="PRINTS" id="PR01100">
    <property type="entry name" value="SHIKIMTKNASE"/>
</dbReference>
<dbReference type="AlphaFoldDB" id="A0A6J7MZU7"/>
<evidence type="ECO:0000256" key="6">
    <source>
        <dbReference type="ARBA" id="ARBA00022741"/>
    </source>
</evidence>
<keyword evidence="4" id="KW-0028">Amino-acid biosynthesis</keyword>
<dbReference type="UniPathway" id="UPA00053">
    <property type="reaction ID" value="UER00088"/>
</dbReference>
<dbReference type="HAMAP" id="MF_00109">
    <property type="entry name" value="Shikimate_kinase"/>
    <property type="match status" value="1"/>
</dbReference>
<dbReference type="EMBL" id="CAFBMM010000061">
    <property type="protein sequence ID" value="CAB4911330.1"/>
    <property type="molecule type" value="Genomic_DNA"/>
</dbReference>
<dbReference type="InterPro" id="IPR000623">
    <property type="entry name" value="Shikimate_kinase/TSH1"/>
</dbReference>
<dbReference type="EMBL" id="CAEZYK010000015">
    <property type="protein sequence ID" value="CAB4718253.1"/>
    <property type="molecule type" value="Genomic_DNA"/>
</dbReference>
<keyword evidence="6" id="KW-0547">Nucleotide-binding</keyword>
<comment type="pathway">
    <text evidence="1">Metabolic intermediate biosynthesis; chorismate biosynthesis; chorismate from D-erythrose 4-phosphate and phosphoenolpyruvate: step 5/7.</text>
</comment>
<dbReference type="InterPro" id="IPR031322">
    <property type="entry name" value="Shikimate/glucono_kinase"/>
</dbReference>
<dbReference type="Pfam" id="PF01202">
    <property type="entry name" value="SKI"/>
    <property type="match status" value="1"/>
</dbReference>
<evidence type="ECO:0000256" key="3">
    <source>
        <dbReference type="ARBA" id="ARBA00012154"/>
    </source>
</evidence>
<keyword evidence="9" id="KW-0057">Aromatic amino acid biosynthesis</keyword>
<comment type="catalytic activity">
    <reaction evidence="10">
        <text>shikimate + ATP = 3-phosphoshikimate + ADP + H(+)</text>
        <dbReference type="Rhea" id="RHEA:13121"/>
        <dbReference type="ChEBI" id="CHEBI:15378"/>
        <dbReference type="ChEBI" id="CHEBI:30616"/>
        <dbReference type="ChEBI" id="CHEBI:36208"/>
        <dbReference type="ChEBI" id="CHEBI:145989"/>
        <dbReference type="ChEBI" id="CHEBI:456216"/>
        <dbReference type="EC" id="2.7.1.71"/>
    </reaction>
</comment>
<evidence type="ECO:0000313" key="11">
    <source>
        <dbReference type="EMBL" id="CAB4718253.1"/>
    </source>
</evidence>
<dbReference type="GO" id="GO:0004765">
    <property type="term" value="F:shikimate kinase activity"/>
    <property type="evidence" value="ECO:0007669"/>
    <property type="project" value="UniProtKB-EC"/>
</dbReference>
<evidence type="ECO:0000256" key="4">
    <source>
        <dbReference type="ARBA" id="ARBA00022605"/>
    </source>
</evidence>
<dbReference type="PANTHER" id="PTHR21087:SF16">
    <property type="entry name" value="SHIKIMATE KINASE 1, CHLOROPLASTIC"/>
    <property type="match status" value="1"/>
</dbReference>
<gene>
    <name evidence="11" type="ORF">UFOPK2683_00418</name>
    <name evidence="12" type="ORF">UFOPK3605_01135</name>
    <name evidence="13" type="ORF">UFOPK3897_01442</name>
    <name evidence="14" type="ORF">UFOPK4121_01080</name>
</gene>
<reference evidence="13" key="1">
    <citation type="submission" date="2020-05" db="EMBL/GenBank/DDBJ databases">
        <authorList>
            <person name="Chiriac C."/>
            <person name="Salcher M."/>
            <person name="Ghai R."/>
            <person name="Kavagutti S V."/>
        </authorList>
    </citation>
    <scope>NUCLEOTIDE SEQUENCE</scope>
</reference>
<dbReference type="GO" id="GO:0008652">
    <property type="term" value="P:amino acid biosynthetic process"/>
    <property type="evidence" value="ECO:0007669"/>
    <property type="project" value="UniProtKB-KW"/>
</dbReference>
<dbReference type="PANTHER" id="PTHR21087">
    <property type="entry name" value="SHIKIMATE KINASE"/>
    <property type="match status" value="1"/>
</dbReference>
<evidence type="ECO:0000256" key="7">
    <source>
        <dbReference type="ARBA" id="ARBA00022777"/>
    </source>
</evidence>
<keyword evidence="7" id="KW-0418">Kinase</keyword>
<dbReference type="Gene3D" id="3.40.50.300">
    <property type="entry name" value="P-loop containing nucleotide triphosphate hydrolases"/>
    <property type="match status" value="1"/>
</dbReference>
<evidence type="ECO:0000313" key="12">
    <source>
        <dbReference type="EMBL" id="CAB4911330.1"/>
    </source>
</evidence>
<evidence type="ECO:0000313" key="14">
    <source>
        <dbReference type="EMBL" id="CAB5027719.1"/>
    </source>
</evidence>
<sequence>MSSSPHLILIGLMGSGKSSVGELCARQLKRVFIDTDETIVTNTKTSISELFDSGEESFRELERDAVAQACATTTPAVIACGGGAVVDPMSRDLIQLSGTVAWLQADPEELERRIGDTTTRPLLAGADPKQVLTKLALERDGLYEKAANFKVNTHGLTVTEVADVVIQEYTQCRA</sequence>
<evidence type="ECO:0000313" key="13">
    <source>
        <dbReference type="EMBL" id="CAB4986317.1"/>
    </source>
</evidence>
<dbReference type="PROSITE" id="PS01128">
    <property type="entry name" value="SHIKIMATE_KINASE"/>
    <property type="match status" value="1"/>
</dbReference>
<name>A0A6J7MZU7_9ZZZZ</name>
<evidence type="ECO:0000256" key="2">
    <source>
        <dbReference type="ARBA" id="ARBA00006997"/>
    </source>
</evidence>
<dbReference type="InterPro" id="IPR023000">
    <property type="entry name" value="Shikimate_kinase_CS"/>
</dbReference>
<comment type="similarity">
    <text evidence="2">Belongs to the shikimate kinase family.</text>
</comment>
<organism evidence="13">
    <name type="scientific">freshwater metagenome</name>
    <dbReference type="NCBI Taxonomy" id="449393"/>
    <lineage>
        <taxon>unclassified sequences</taxon>
        <taxon>metagenomes</taxon>
        <taxon>ecological metagenomes</taxon>
    </lineage>
</organism>
<evidence type="ECO:0000256" key="10">
    <source>
        <dbReference type="ARBA" id="ARBA00048567"/>
    </source>
</evidence>
<dbReference type="GO" id="GO:0005829">
    <property type="term" value="C:cytosol"/>
    <property type="evidence" value="ECO:0007669"/>
    <property type="project" value="TreeGrafter"/>
</dbReference>
<evidence type="ECO:0000256" key="5">
    <source>
        <dbReference type="ARBA" id="ARBA00022679"/>
    </source>
</evidence>
<evidence type="ECO:0000256" key="8">
    <source>
        <dbReference type="ARBA" id="ARBA00022840"/>
    </source>
</evidence>
<proteinExistence type="inferred from homology"/>
<keyword evidence="8" id="KW-0067">ATP-binding</keyword>
<evidence type="ECO:0000256" key="1">
    <source>
        <dbReference type="ARBA" id="ARBA00004842"/>
    </source>
</evidence>
<protein>
    <recommendedName>
        <fullName evidence="3">shikimate kinase</fullName>
        <ecNumber evidence="3">2.7.1.71</ecNumber>
    </recommendedName>
</protein>
<dbReference type="InterPro" id="IPR027417">
    <property type="entry name" value="P-loop_NTPase"/>
</dbReference>
<dbReference type="GO" id="GO:0005524">
    <property type="term" value="F:ATP binding"/>
    <property type="evidence" value="ECO:0007669"/>
    <property type="project" value="UniProtKB-KW"/>
</dbReference>
<evidence type="ECO:0000256" key="9">
    <source>
        <dbReference type="ARBA" id="ARBA00023141"/>
    </source>
</evidence>
<dbReference type="GO" id="GO:0009073">
    <property type="term" value="P:aromatic amino acid family biosynthetic process"/>
    <property type="evidence" value="ECO:0007669"/>
    <property type="project" value="UniProtKB-KW"/>
</dbReference>
<dbReference type="SUPFAM" id="SSF52540">
    <property type="entry name" value="P-loop containing nucleoside triphosphate hydrolases"/>
    <property type="match status" value="1"/>
</dbReference>
<dbReference type="EC" id="2.7.1.71" evidence="3"/>
<dbReference type="EMBL" id="CAFBPQ010000034">
    <property type="protein sequence ID" value="CAB5027719.1"/>
    <property type="molecule type" value="Genomic_DNA"/>
</dbReference>